<evidence type="ECO:0000256" key="3">
    <source>
        <dbReference type="ARBA" id="ARBA00022722"/>
    </source>
</evidence>
<evidence type="ECO:0000259" key="6">
    <source>
        <dbReference type="Pfam" id="PF01368"/>
    </source>
</evidence>
<dbReference type="InterPro" id="IPR038763">
    <property type="entry name" value="DHH_sf"/>
</dbReference>
<dbReference type="GO" id="GO:0006281">
    <property type="term" value="P:DNA repair"/>
    <property type="evidence" value="ECO:0007669"/>
    <property type="project" value="InterPro"/>
</dbReference>
<dbReference type="GO" id="GO:0003676">
    <property type="term" value="F:nucleic acid binding"/>
    <property type="evidence" value="ECO:0007669"/>
    <property type="project" value="InterPro"/>
</dbReference>
<dbReference type="InterPro" id="IPR001667">
    <property type="entry name" value="DDH_dom"/>
</dbReference>
<evidence type="ECO:0000256" key="5">
    <source>
        <dbReference type="ARBA" id="ARBA00022839"/>
    </source>
</evidence>
<dbReference type="PANTHER" id="PTHR30255">
    <property type="entry name" value="SINGLE-STRANDED-DNA-SPECIFIC EXONUCLEASE RECJ"/>
    <property type="match status" value="1"/>
</dbReference>
<dbReference type="GO" id="GO:0008409">
    <property type="term" value="F:5'-3' exonuclease activity"/>
    <property type="evidence" value="ECO:0007669"/>
    <property type="project" value="InterPro"/>
</dbReference>
<keyword evidence="5 9" id="KW-0269">Exonuclease</keyword>
<feature type="domain" description="RecJ OB" evidence="8">
    <location>
        <begin position="446"/>
        <end position="493"/>
    </location>
</feature>
<dbReference type="Pfam" id="PF01368">
    <property type="entry name" value="DHH"/>
    <property type="match status" value="1"/>
</dbReference>
<dbReference type="AlphaFoldDB" id="A0A285NXA4"/>
<dbReference type="Proteomes" id="UP000218627">
    <property type="component" value="Unassembled WGS sequence"/>
</dbReference>
<keyword evidence="4" id="KW-0378">Hydrolase</keyword>
<keyword evidence="3" id="KW-0540">Nuclease</keyword>
<evidence type="ECO:0000256" key="4">
    <source>
        <dbReference type="ARBA" id="ARBA00022801"/>
    </source>
</evidence>
<dbReference type="OrthoDB" id="9809852at2"/>
<dbReference type="InterPro" id="IPR051673">
    <property type="entry name" value="SSDNA_exonuclease_RecJ"/>
</dbReference>
<dbReference type="InterPro" id="IPR003156">
    <property type="entry name" value="DHHA1_dom"/>
</dbReference>
<reference evidence="10" key="1">
    <citation type="submission" date="2017-09" db="EMBL/GenBank/DDBJ databases">
        <authorList>
            <person name="Varghese N."/>
            <person name="Submissions S."/>
        </authorList>
    </citation>
    <scope>NUCLEOTIDE SEQUENCE [LARGE SCALE GENOMIC DNA]</scope>
    <source>
        <strain evidence="10">DSM 2913</strain>
    </source>
</reference>
<name>A0A285NXA4_9AQUI</name>
<evidence type="ECO:0000313" key="10">
    <source>
        <dbReference type="Proteomes" id="UP000218627"/>
    </source>
</evidence>
<dbReference type="Gene3D" id="3.10.310.30">
    <property type="match status" value="1"/>
</dbReference>
<dbReference type="EMBL" id="OBEN01000003">
    <property type="protein sequence ID" value="SNZ13667.1"/>
    <property type="molecule type" value="Genomic_DNA"/>
</dbReference>
<organism evidence="9 10">
    <name type="scientific">Hydrogenobacter hydrogenophilus</name>
    <dbReference type="NCBI Taxonomy" id="35835"/>
    <lineage>
        <taxon>Bacteria</taxon>
        <taxon>Pseudomonadati</taxon>
        <taxon>Aquificota</taxon>
        <taxon>Aquificia</taxon>
        <taxon>Aquificales</taxon>
        <taxon>Aquificaceae</taxon>
        <taxon>Hydrogenobacter</taxon>
    </lineage>
</organism>
<comment type="similarity">
    <text evidence="1">Belongs to the RecJ family.</text>
</comment>
<dbReference type="SUPFAM" id="SSF64182">
    <property type="entry name" value="DHH phosphoesterases"/>
    <property type="match status" value="1"/>
</dbReference>
<feature type="domain" description="DHHA1" evidence="7">
    <location>
        <begin position="342"/>
        <end position="435"/>
    </location>
</feature>
<dbReference type="GO" id="GO:0006310">
    <property type="term" value="P:DNA recombination"/>
    <property type="evidence" value="ECO:0007669"/>
    <property type="project" value="InterPro"/>
</dbReference>
<evidence type="ECO:0000256" key="2">
    <source>
        <dbReference type="ARBA" id="ARBA00019841"/>
    </source>
</evidence>
<evidence type="ECO:0000256" key="1">
    <source>
        <dbReference type="ARBA" id="ARBA00005915"/>
    </source>
</evidence>
<dbReference type="InterPro" id="IPR041122">
    <property type="entry name" value="RecJ_OB"/>
</dbReference>
<dbReference type="Pfam" id="PF17768">
    <property type="entry name" value="RecJ_OB"/>
    <property type="match status" value="1"/>
</dbReference>
<evidence type="ECO:0000313" key="9">
    <source>
        <dbReference type="EMBL" id="SNZ13667.1"/>
    </source>
</evidence>
<evidence type="ECO:0000259" key="8">
    <source>
        <dbReference type="Pfam" id="PF17768"/>
    </source>
</evidence>
<feature type="domain" description="DDH" evidence="6">
    <location>
        <begin position="76"/>
        <end position="220"/>
    </location>
</feature>
<sequence length="550" mass="61902">MKGISGREWLLLSEFIKPHKELQERYGYLVAQLLANRNVDDKVFDNKLKNLLPCHLIPNMEQAVERIIKSIKRGERIIIYGDYDVDGITGSVILYDFLKKAGARVYAVLPTRQTGYGLRKDLVDTFAKYAQLLITVDNGTTAIEELKKSPIETIIIDHHNPHEELPPALIVNPKIDQGTPNELKEISSVALCFYLTARLNRELNVELDVRDYLYLTAIGTLADVMPLNPLNRILVSNGIRMLNYILAGGETTSYGIKVLLEGIGIKGEITSKDITFSVAPRLNAPGRVSRPKISMNLLLSKDINTARMWFKKVEEANEQRKHISNIAFEKAISEVSSQKERNFLVVRMGEWASGVAGIVAGRLSNLLSKPSAVFSVGKELATASVRGVEGINVYEGLKKLAHMYIKWGGHTSAAGITIRKEQVQTFETLVEQIFSQIKREEPRLYIDMTLDPACVDQRVILALKSLEPYGEGFPQPLFVSPPMRIEKVETINGRFILKAQHNITFVSYDTMLRDKWEKLPGSVRRIAYSVDTRKGKLFHLVDVEEPNGSW</sequence>
<dbReference type="Gene3D" id="3.90.1640.30">
    <property type="match status" value="1"/>
</dbReference>
<protein>
    <recommendedName>
        <fullName evidence="2">Single-stranded-DNA-specific exonuclease RecJ</fullName>
    </recommendedName>
</protein>
<proteinExistence type="inferred from homology"/>
<dbReference type="PANTHER" id="PTHR30255:SF2">
    <property type="entry name" value="SINGLE-STRANDED-DNA-SPECIFIC EXONUCLEASE RECJ"/>
    <property type="match status" value="1"/>
</dbReference>
<evidence type="ECO:0000259" key="7">
    <source>
        <dbReference type="Pfam" id="PF02272"/>
    </source>
</evidence>
<gene>
    <name evidence="9" type="ORF">SAMN06265353_0842</name>
</gene>
<dbReference type="InterPro" id="IPR004610">
    <property type="entry name" value="RecJ"/>
</dbReference>
<dbReference type="NCBIfam" id="TIGR00644">
    <property type="entry name" value="recJ"/>
    <property type="match status" value="1"/>
</dbReference>
<dbReference type="RefSeq" id="WP_096601511.1">
    <property type="nucleotide sequence ID" value="NZ_OBEN01000003.1"/>
</dbReference>
<keyword evidence="10" id="KW-1185">Reference proteome</keyword>
<accession>A0A285NXA4</accession>
<dbReference type="Pfam" id="PF02272">
    <property type="entry name" value="DHHA1"/>
    <property type="match status" value="1"/>
</dbReference>